<accession>A0ABQ9EPI2</accession>
<evidence type="ECO:0000313" key="2">
    <source>
        <dbReference type="EMBL" id="KAJ8305485.1"/>
    </source>
</evidence>
<keyword evidence="1" id="KW-0732">Signal</keyword>
<comment type="caution">
    <text evidence="2">The sequence shown here is derived from an EMBL/GenBank/DDBJ whole genome shotgun (WGS) entry which is preliminary data.</text>
</comment>
<sequence>MLKMRFFLFLALGLFGKVSHAQLTGVTASSHVASGDSEGSFAILPETCLRIYNDGSATPYNNTSIAAVFQIFCSIRQRLSQCIADNQQQMLQGNITMQWSTALLFDKRVFDEDSTNFCNSFPAVADDLECVKSANSDQTRNCSYILIQGIPPIFQMFRNGTITKDLAQKTICRISNTSTNCLLNTLDFATATDCLIDVPLQGQFCGKIYFANLFTTTRFDPTMITTTAALPSVDDNLRRFCPPMKLVVDCTYIPLSRCSRNLTNTMNSVVNMLMTDRCRSYADTIGLRPWDFDISASSMVKCGRVITTQIGKATVGIGGNFTVGNELETVKQAMAIACRDGNWLLKCIEDRVLASRNVYDKTLREILDFSTGVDRHKLFREVCQNITDIQSGVQCILNRGRTSSTNIISCLRNYTEIRILSNATQLSKLNGSMIRGRFCKPIQSLITCAKDTFGSCSTSLESLMENIPESILRTDCGGIRKSTTRVVTTPSNGGRTNASNQFKKGVIGFAILLVLLMNEI</sequence>
<protein>
    <submittedName>
        <fullName evidence="2">Uncharacterized protein</fullName>
    </submittedName>
</protein>
<feature type="signal peptide" evidence="1">
    <location>
        <begin position="1"/>
        <end position="21"/>
    </location>
</feature>
<proteinExistence type="predicted"/>
<dbReference type="EMBL" id="JARBDR010000813">
    <property type="protein sequence ID" value="KAJ8305485.1"/>
    <property type="molecule type" value="Genomic_DNA"/>
</dbReference>
<dbReference type="Proteomes" id="UP001217089">
    <property type="component" value="Unassembled WGS sequence"/>
</dbReference>
<reference evidence="2 3" key="1">
    <citation type="submission" date="2022-12" db="EMBL/GenBank/DDBJ databases">
        <title>Chromosome-level genome of Tegillarca granosa.</title>
        <authorList>
            <person name="Kim J."/>
        </authorList>
    </citation>
    <scope>NUCLEOTIDE SEQUENCE [LARGE SCALE GENOMIC DNA]</scope>
    <source>
        <strain evidence="2">Teg-2019</strain>
        <tissue evidence="2">Adductor muscle</tissue>
    </source>
</reference>
<evidence type="ECO:0000313" key="3">
    <source>
        <dbReference type="Proteomes" id="UP001217089"/>
    </source>
</evidence>
<name>A0ABQ9EPI2_TEGGR</name>
<evidence type="ECO:0000256" key="1">
    <source>
        <dbReference type="SAM" id="SignalP"/>
    </source>
</evidence>
<feature type="chain" id="PRO_5045671609" evidence="1">
    <location>
        <begin position="22"/>
        <end position="520"/>
    </location>
</feature>
<organism evidence="2 3">
    <name type="scientific">Tegillarca granosa</name>
    <name type="common">Malaysian cockle</name>
    <name type="synonym">Anadara granosa</name>
    <dbReference type="NCBI Taxonomy" id="220873"/>
    <lineage>
        <taxon>Eukaryota</taxon>
        <taxon>Metazoa</taxon>
        <taxon>Spiralia</taxon>
        <taxon>Lophotrochozoa</taxon>
        <taxon>Mollusca</taxon>
        <taxon>Bivalvia</taxon>
        <taxon>Autobranchia</taxon>
        <taxon>Pteriomorphia</taxon>
        <taxon>Arcoida</taxon>
        <taxon>Arcoidea</taxon>
        <taxon>Arcidae</taxon>
        <taxon>Tegillarca</taxon>
    </lineage>
</organism>
<gene>
    <name evidence="2" type="ORF">KUTeg_016030</name>
</gene>
<keyword evidence="3" id="KW-1185">Reference proteome</keyword>